<dbReference type="OrthoDB" id="6428303at2"/>
<gene>
    <name evidence="5" type="ORF">MT2528_0291</name>
    <name evidence="6" type="ORF">NVI5450_0275</name>
</gene>
<proteinExistence type="predicted"/>
<keyword evidence="1" id="KW-0963">Cytoplasm</keyword>
<evidence type="ECO:0000256" key="4">
    <source>
        <dbReference type="ARBA" id="ARBA00023163"/>
    </source>
</evidence>
<dbReference type="NCBIfam" id="NF008217">
    <property type="entry name" value="PRK10984.1"/>
    <property type="match status" value="1"/>
</dbReference>
<sequence>MPILNDPDLIYFRKRIRILNALGPYLREHHCQPTSFYFDCFSICIDAEIEPEFREFYGWWLEMELVSDTFEYHYQFGIYNKLGEWIAAPIPDTYQHDVTQSLNQFYEKLSVCLTGQLTLNLKPSLILAKTLILSAA</sequence>
<evidence type="ECO:0000313" key="8">
    <source>
        <dbReference type="Proteomes" id="UP000183794"/>
    </source>
</evidence>
<evidence type="ECO:0000313" key="5">
    <source>
        <dbReference type="EMBL" id="SGY82706.1"/>
    </source>
</evidence>
<keyword evidence="2" id="KW-0805">Transcription regulation</keyword>
<dbReference type="RefSeq" id="WP_045109020.1">
    <property type="nucleotide sequence ID" value="NZ_CAWQZC010000098.1"/>
</dbReference>
<dbReference type="GO" id="GO:0045893">
    <property type="term" value="P:positive regulation of DNA-templated transcription"/>
    <property type="evidence" value="ECO:0007669"/>
    <property type="project" value="InterPro"/>
</dbReference>
<dbReference type="HOGENOM" id="CLU_136773_0_0_6"/>
<reference evidence="5 7" key="1">
    <citation type="submission" date="2016-11" db="EMBL/GenBank/DDBJ databases">
        <authorList>
            <person name="Klemetsen T."/>
        </authorList>
    </citation>
    <scope>NUCLEOTIDE SEQUENCE [LARGE SCALE GENOMIC DNA]</scope>
    <source>
        <strain evidence="5">MT 2528</strain>
    </source>
</reference>
<dbReference type="AlphaFoldDB" id="A0A090ID90"/>
<name>A0A090ID90_9GAMM</name>
<dbReference type="KEGG" id="mvs:MVIS_0572"/>
<accession>A0A090ID90</accession>
<dbReference type="Proteomes" id="UP000182660">
    <property type="component" value="Unassembled WGS sequence"/>
</dbReference>
<dbReference type="Pfam" id="PF07417">
    <property type="entry name" value="Crl"/>
    <property type="match status" value="1"/>
</dbReference>
<dbReference type="EMBL" id="FPLJ01000009">
    <property type="protein sequence ID" value="SGY82706.1"/>
    <property type="molecule type" value="Genomic_DNA"/>
</dbReference>
<keyword evidence="3" id="KW-0010">Activator</keyword>
<evidence type="ECO:0000256" key="1">
    <source>
        <dbReference type="ARBA" id="ARBA00022490"/>
    </source>
</evidence>
<protein>
    <submittedName>
        <fullName evidence="6">Hypothetical transcriptional regulator Crl</fullName>
    </submittedName>
</protein>
<dbReference type="InterPro" id="IPR038208">
    <property type="entry name" value="Tscrpt_reg_Crl_sf"/>
</dbReference>
<dbReference type="STRING" id="80854.MVIS_0572"/>
<dbReference type="Proteomes" id="UP000183794">
    <property type="component" value="Unassembled WGS sequence"/>
</dbReference>
<evidence type="ECO:0000313" key="7">
    <source>
        <dbReference type="Proteomes" id="UP000182660"/>
    </source>
</evidence>
<evidence type="ECO:0000256" key="2">
    <source>
        <dbReference type="ARBA" id="ARBA00023015"/>
    </source>
</evidence>
<dbReference type="PATRIC" id="fig|80854.5.peg.602"/>
<dbReference type="InterPro" id="IPR009986">
    <property type="entry name" value="Tscrpt_reg_Crl"/>
</dbReference>
<dbReference type="Gene3D" id="3.30.310.230">
    <property type="entry name" value="Sigma factor-binding protein Crl monomer"/>
    <property type="match status" value="1"/>
</dbReference>
<dbReference type="EMBL" id="FPLD01000007">
    <property type="protein sequence ID" value="SGY83418.1"/>
    <property type="molecule type" value="Genomic_DNA"/>
</dbReference>
<organism evidence="6 8">
    <name type="scientific">Moritella viscosa</name>
    <dbReference type="NCBI Taxonomy" id="80854"/>
    <lineage>
        <taxon>Bacteria</taxon>
        <taxon>Pseudomonadati</taxon>
        <taxon>Pseudomonadota</taxon>
        <taxon>Gammaproteobacteria</taxon>
        <taxon>Alteromonadales</taxon>
        <taxon>Moritellaceae</taxon>
        <taxon>Moritella</taxon>
    </lineage>
</organism>
<keyword evidence="7" id="KW-1185">Reference proteome</keyword>
<evidence type="ECO:0000256" key="3">
    <source>
        <dbReference type="ARBA" id="ARBA00023159"/>
    </source>
</evidence>
<dbReference type="GeneID" id="61294025"/>
<evidence type="ECO:0000313" key="6">
    <source>
        <dbReference type="EMBL" id="SGY83418.1"/>
    </source>
</evidence>
<reference evidence="6 8" key="2">
    <citation type="submission" date="2016-11" db="EMBL/GenBank/DDBJ databases">
        <authorList>
            <person name="Jaros S."/>
            <person name="Januszkiewicz K."/>
            <person name="Wedrychowicz H."/>
        </authorList>
    </citation>
    <scope>NUCLEOTIDE SEQUENCE [LARGE SCALE GENOMIC DNA]</scope>
    <source>
        <strain evidence="6">NVI 5450</strain>
    </source>
</reference>
<keyword evidence="4" id="KW-0804">Transcription</keyword>